<dbReference type="RefSeq" id="WP_013042399.1">
    <property type="nucleotide sequence ID" value="NC_014008.1"/>
</dbReference>
<dbReference type="KEGG" id="caa:Caka_0650"/>
<keyword evidence="2" id="KW-1185">Reference proteome</keyword>
<dbReference type="OrthoDB" id="6016655at2"/>
<dbReference type="STRING" id="583355.Caka_0650"/>
<organism evidence="1 2">
    <name type="scientific">Coraliomargarita akajimensis (strain DSM 45221 / IAM 15411 / JCM 23193 / KCTC 12865 / 04OKA010-24)</name>
    <dbReference type="NCBI Taxonomy" id="583355"/>
    <lineage>
        <taxon>Bacteria</taxon>
        <taxon>Pseudomonadati</taxon>
        <taxon>Verrucomicrobiota</taxon>
        <taxon>Opitutia</taxon>
        <taxon>Puniceicoccales</taxon>
        <taxon>Coraliomargaritaceae</taxon>
        <taxon>Coraliomargarita</taxon>
    </lineage>
</organism>
<evidence type="ECO:0000313" key="2">
    <source>
        <dbReference type="Proteomes" id="UP000000925"/>
    </source>
</evidence>
<accession>D5EPD8</accession>
<proteinExistence type="predicted"/>
<dbReference type="AlphaFoldDB" id="D5EPD8"/>
<gene>
    <name evidence="1" type="ordered locus">Caka_0650</name>
</gene>
<sequence length="416" mass="46082">MWTINQLSTPTGSLQNVYNCDGLPLLNYERSSRSGFGRLVIGTFGYLDLYAYQQTEQHSILWLNGTSVLYSGNASLSLQIESDGSFLLSVNDQQLRGSLTLYPPLGGETIDAFREMMQLKMVPYQDPPSGTPKSNAELQALANEYFPGDPYGFDKAMALYDWTSASFIRQDLFHQLQYTGIPGSPLDLATMARVIWGCDYPGYSAQDANFMHAMLMQPASSEEDVYQQLLGVYERVKPLAIAEMQVMQQAILGLSPVSATSYPELYRGAMPMTGGYDTSDFAPSMFEYPGNWGPEGQPLVQALNEALNGCLKPGSIITTKGPWSFSNDLDGAKVWQNGILITCRPPQGAAFWPGSANITPFSLNPDTFEINMPPPTRYRIESYAWETINGKPVCHFQMTLLGYCVKPMEELSQPPE</sequence>
<dbReference type="Proteomes" id="UP000000925">
    <property type="component" value="Chromosome"/>
</dbReference>
<name>D5EPD8_CORAD</name>
<reference evidence="1 2" key="1">
    <citation type="journal article" date="2010" name="Stand. Genomic Sci.">
        <title>Complete genome sequence of Coraliomargarita akajimensis type strain (04OKA010-24).</title>
        <authorList>
            <person name="Mavromatis K."/>
            <person name="Abt B."/>
            <person name="Brambilla E."/>
            <person name="Lapidus A."/>
            <person name="Copeland A."/>
            <person name="Deshpande S."/>
            <person name="Nolan M."/>
            <person name="Lucas S."/>
            <person name="Tice H."/>
            <person name="Cheng J.F."/>
            <person name="Han C."/>
            <person name="Detter J.C."/>
            <person name="Woyke T."/>
            <person name="Goodwin L."/>
            <person name="Pitluck S."/>
            <person name="Held B."/>
            <person name="Brettin T."/>
            <person name="Tapia R."/>
            <person name="Ivanova N."/>
            <person name="Mikhailova N."/>
            <person name="Pati A."/>
            <person name="Liolios K."/>
            <person name="Chen A."/>
            <person name="Palaniappan K."/>
            <person name="Land M."/>
            <person name="Hauser L."/>
            <person name="Chang Y.J."/>
            <person name="Jeffries C.D."/>
            <person name="Rohde M."/>
            <person name="Goker M."/>
            <person name="Bristow J."/>
            <person name="Eisen J.A."/>
            <person name="Markowitz V."/>
            <person name="Hugenholtz P."/>
            <person name="Klenk H.P."/>
            <person name="Kyrpides N.C."/>
        </authorList>
    </citation>
    <scope>NUCLEOTIDE SEQUENCE [LARGE SCALE GENOMIC DNA]</scope>
    <source>
        <strain evidence="2">DSM 45221 / IAM 15411 / JCM 23193 / KCTC 12865</strain>
    </source>
</reference>
<protein>
    <submittedName>
        <fullName evidence="1">Uncharacterized protein</fullName>
    </submittedName>
</protein>
<evidence type="ECO:0000313" key="1">
    <source>
        <dbReference type="EMBL" id="ADE53675.1"/>
    </source>
</evidence>
<dbReference type="EMBL" id="CP001998">
    <property type="protein sequence ID" value="ADE53675.1"/>
    <property type="molecule type" value="Genomic_DNA"/>
</dbReference>
<dbReference type="HOGENOM" id="CLU_054722_0_0_0"/>
<dbReference type="eggNOG" id="ENOG5031913">
    <property type="taxonomic scope" value="Bacteria"/>
</dbReference>